<name>A0AAW1P9T7_9CHLO</name>
<organism evidence="1 2">
    <name type="scientific">[Myrmecia] bisecta</name>
    <dbReference type="NCBI Taxonomy" id="41462"/>
    <lineage>
        <taxon>Eukaryota</taxon>
        <taxon>Viridiplantae</taxon>
        <taxon>Chlorophyta</taxon>
        <taxon>core chlorophytes</taxon>
        <taxon>Trebouxiophyceae</taxon>
        <taxon>Trebouxiales</taxon>
        <taxon>Trebouxiaceae</taxon>
        <taxon>Myrmecia</taxon>
    </lineage>
</organism>
<dbReference type="EMBL" id="JALJOR010000016">
    <property type="protein sequence ID" value="KAK9805130.1"/>
    <property type="molecule type" value="Genomic_DNA"/>
</dbReference>
<sequence>MTLALAQVQLPELRSRQQAAHQGMLWQMQTPAKMYKQPFRHTIILGPTTKQQQGTLLSRLLNMEASSQGSVLHPEAHGDSHARGVDRCFTEPDHGEATTLHCLPSL</sequence>
<keyword evidence="2" id="KW-1185">Reference proteome</keyword>
<reference evidence="1 2" key="1">
    <citation type="journal article" date="2024" name="Nat. Commun.">
        <title>Phylogenomics reveals the evolutionary origins of lichenization in chlorophyte algae.</title>
        <authorList>
            <person name="Puginier C."/>
            <person name="Libourel C."/>
            <person name="Otte J."/>
            <person name="Skaloud P."/>
            <person name="Haon M."/>
            <person name="Grisel S."/>
            <person name="Petersen M."/>
            <person name="Berrin J.G."/>
            <person name="Delaux P.M."/>
            <person name="Dal Grande F."/>
            <person name="Keller J."/>
        </authorList>
    </citation>
    <scope>NUCLEOTIDE SEQUENCE [LARGE SCALE GENOMIC DNA]</scope>
    <source>
        <strain evidence="1 2">SAG 2043</strain>
    </source>
</reference>
<comment type="caution">
    <text evidence="1">The sequence shown here is derived from an EMBL/GenBank/DDBJ whole genome shotgun (WGS) entry which is preliminary data.</text>
</comment>
<dbReference type="AlphaFoldDB" id="A0AAW1P9T7"/>
<protein>
    <submittedName>
        <fullName evidence="1">Uncharacterized protein</fullName>
    </submittedName>
</protein>
<accession>A0AAW1P9T7</accession>
<proteinExistence type="predicted"/>
<evidence type="ECO:0000313" key="2">
    <source>
        <dbReference type="Proteomes" id="UP001489004"/>
    </source>
</evidence>
<dbReference type="Proteomes" id="UP001489004">
    <property type="component" value="Unassembled WGS sequence"/>
</dbReference>
<gene>
    <name evidence="1" type="ORF">WJX72_001021</name>
</gene>
<evidence type="ECO:0000313" key="1">
    <source>
        <dbReference type="EMBL" id="KAK9805130.1"/>
    </source>
</evidence>